<comment type="caution">
    <text evidence="3">The sequence shown here is derived from an EMBL/GenBank/DDBJ whole genome shotgun (WGS) entry which is preliminary data.</text>
</comment>
<dbReference type="STRING" id="1798709.A2538_02890"/>
<name>A0A1F6PD33_9BACT</name>
<feature type="domain" description="Phospholipid/glycerol acyltransferase" evidence="2">
    <location>
        <begin position="42"/>
        <end position="184"/>
    </location>
</feature>
<evidence type="ECO:0000313" key="4">
    <source>
        <dbReference type="Proteomes" id="UP000178254"/>
    </source>
</evidence>
<reference evidence="3 4" key="1">
    <citation type="journal article" date="2016" name="Nat. Commun.">
        <title>Thousands of microbial genomes shed light on interconnected biogeochemical processes in an aquifer system.</title>
        <authorList>
            <person name="Anantharaman K."/>
            <person name="Brown C.T."/>
            <person name="Hug L.A."/>
            <person name="Sharon I."/>
            <person name="Castelle C.J."/>
            <person name="Probst A.J."/>
            <person name="Thomas B.C."/>
            <person name="Singh A."/>
            <person name="Wilkins M.J."/>
            <person name="Karaoz U."/>
            <person name="Brodie E.L."/>
            <person name="Williams K.H."/>
            <person name="Hubbard S.S."/>
            <person name="Banfield J.F."/>
        </authorList>
    </citation>
    <scope>NUCLEOTIDE SEQUENCE [LARGE SCALE GENOMIC DNA]</scope>
</reference>
<dbReference type="Pfam" id="PF01553">
    <property type="entry name" value="Acyltransferase"/>
    <property type="match status" value="1"/>
</dbReference>
<evidence type="ECO:0000313" key="3">
    <source>
        <dbReference type="EMBL" id="OGH93883.1"/>
    </source>
</evidence>
<dbReference type="EMBL" id="MFRE01000017">
    <property type="protein sequence ID" value="OGH93883.1"/>
    <property type="molecule type" value="Genomic_DNA"/>
</dbReference>
<organism evidence="3 4">
    <name type="scientific">Candidatus Magasanikbacteria bacterium RIFOXYD2_FULL_41_14</name>
    <dbReference type="NCBI Taxonomy" id="1798709"/>
    <lineage>
        <taxon>Bacteria</taxon>
        <taxon>Candidatus Magasanikiibacteriota</taxon>
    </lineage>
</organism>
<gene>
    <name evidence="3" type="ORF">A2538_02890</name>
</gene>
<dbReference type="GO" id="GO:0016746">
    <property type="term" value="F:acyltransferase activity"/>
    <property type="evidence" value="ECO:0007669"/>
    <property type="project" value="InterPro"/>
</dbReference>
<sequence length="282" mass="31396">MSPFRESGVGDPEGQDDRQMTSEQTIKWADRAINLLTSSFKVEGEENLAGARDEHNRHPEQPWLIVASHLSNLDAPAAVKALGEDFRLRIMAESMHFGMAAQKMLMKTAGQESFAPVRYRQGLKRRVGVFDPENFNEISDIMKGGETPWLAVHPFTDRGEMLEARIGSAYLANKTGAHILPVALELRGASVSMEGPWQLLKALAGKTDAVFHVGKPLQFRGVDVEIIEEVLRRRKEGEKITTPQRLAVRAIHEKLSEQAAVVVAHISAMLPEEQRGPYRLSK</sequence>
<dbReference type="AlphaFoldDB" id="A0A1F6PD33"/>
<dbReference type="Proteomes" id="UP000178254">
    <property type="component" value="Unassembled WGS sequence"/>
</dbReference>
<protein>
    <recommendedName>
        <fullName evidence="2">Phospholipid/glycerol acyltransferase domain-containing protein</fullName>
    </recommendedName>
</protein>
<feature type="region of interest" description="Disordered" evidence="1">
    <location>
        <begin position="1"/>
        <end position="22"/>
    </location>
</feature>
<accession>A0A1F6PD33</accession>
<proteinExistence type="predicted"/>
<dbReference type="InterPro" id="IPR002123">
    <property type="entry name" value="Plipid/glycerol_acylTrfase"/>
</dbReference>
<evidence type="ECO:0000256" key="1">
    <source>
        <dbReference type="SAM" id="MobiDB-lite"/>
    </source>
</evidence>
<dbReference type="SUPFAM" id="SSF69593">
    <property type="entry name" value="Glycerol-3-phosphate (1)-acyltransferase"/>
    <property type="match status" value="1"/>
</dbReference>
<evidence type="ECO:0000259" key="2">
    <source>
        <dbReference type="Pfam" id="PF01553"/>
    </source>
</evidence>